<organism evidence="3 4">
    <name type="scientific">Sporidiobolus salmonicolor</name>
    <name type="common">Yeast-like fungus</name>
    <name type="synonym">Sporobolomyces salmonicolor</name>
    <dbReference type="NCBI Taxonomy" id="5005"/>
    <lineage>
        <taxon>Eukaryota</taxon>
        <taxon>Fungi</taxon>
        <taxon>Dikarya</taxon>
        <taxon>Basidiomycota</taxon>
        <taxon>Pucciniomycotina</taxon>
        <taxon>Microbotryomycetes</taxon>
        <taxon>Sporidiobolales</taxon>
        <taxon>Sporidiobolaceae</taxon>
        <taxon>Sporobolomyces</taxon>
    </lineage>
</organism>
<dbReference type="InterPro" id="IPR018564">
    <property type="entry name" value="Repl_chkpnt_MRC1_dom"/>
</dbReference>
<feature type="compositionally biased region" description="Basic and acidic residues" evidence="1">
    <location>
        <begin position="702"/>
        <end position="711"/>
    </location>
</feature>
<dbReference type="Pfam" id="PF09444">
    <property type="entry name" value="MRC1"/>
    <property type="match status" value="1"/>
</dbReference>
<feature type="compositionally biased region" description="Acidic residues" evidence="1">
    <location>
        <begin position="731"/>
        <end position="756"/>
    </location>
</feature>
<dbReference type="Proteomes" id="UP000243876">
    <property type="component" value="Unassembled WGS sequence"/>
</dbReference>
<feature type="compositionally biased region" description="Basic and acidic residues" evidence="1">
    <location>
        <begin position="769"/>
        <end position="780"/>
    </location>
</feature>
<feature type="compositionally biased region" description="Basic and acidic residues" evidence="1">
    <location>
        <begin position="55"/>
        <end position="66"/>
    </location>
</feature>
<feature type="region of interest" description="Disordered" evidence="1">
    <location>
        <begin position="1055"/>
        <end position="1169"/>
    </location>
</feature>
<feature type="compositionally biased region" description="Low complexity" evidence="1">
    <location>
        <begin position="102"/>
        <end position="116"/>
    </location>
</feature>
<feature type="domain" description="DNA replication checkpoint mediator MRC1" evidence="2">
    <location>
        <begin position="1114"/>
        <end position="1247"/>
    </location>
</feature>
<feature type="compositionally biased region" description="Acidic residues" evidence="1">
    <location>
        <begin position="813"/>
        <end position="822"/>
    </location>
</feature>
<feature type="compositionally biased region" description="Polar residues" evidence="1">
    <location>
        <begin position="1001"/>
        <end position="1010"/>
    </location>
</feature>
<feature type="compositionally biased region" description="Basic and acidic residues" evidence="1">
    <location>
        <begin position="1108"/>
        <end position="1119"/>
    </location>
</feature>
<feature type="compositionally biased region" description="Acidic residues" evidence="1">
    <location>
        <begin position="781"/>
        <end position="790"/>
    </location>
</feature>
<feature type="compositionally biased region" description="Low complexity" evidence="1">
    <location>
        <begin position="137"/>
        <end position="151"/>
    </location>
</feature>
<dbReference type="OrthoDB" id="2537416at2759"/>
<feature type="compositionally biased region" description="Polar residues" evidence="1">
    <location>
        <begin position="679"/>
        <end position="694"/>
    </location>
</feature>
<protein>
    <submittedName>
        <fullName evidence="3">SPOSA6832_01129-mRNA-1:cds</fullName>
    </submittedName>
</protein>
<feature type="region of interest" description="Disordered" evidence="1">
    <location>
        <begin position="1"/>
        <end position="160"/>
    </location>
</feature>
<feature type="region of interest" description="Disordered" evidence="1">
    <location>
        <begin position="197"/>
        <end position="383"/>
    </location>
</feature>
<evidence type="ECO:0000313" key="3">
    <source>
        <dbReference type="EMBL" id="CEQ39578.1"/>
    </source>
</evidence>
<feature type="compositionally biased region" description="Low complexity" evidence="1">
    <location>
        <begin position="317"/>
        <end position="328"/>
    </location>
</feature>
<feature type="compositionally biased region" description="Polar residues" evidence="1">
    <location>
        <begin position="234"/>
        <end position="243"/>
    </location>
</feature>
<dbReference type="EMBL" id="CENE01000003">
    <property type="protein sequence ID" value="CEQ39578.1"/>
    <property type="molecule type" value="Genomic_DNA"/>
</dbReference>
<feature type="compositionally biased region" description="Basic and acidic residues" evidence="1">
    <location>
        <begin position="511"/>
        <end position="521"/>
    </location>
</feature>
<sequence length="1464" mass="158032">MATTSDTRIGDSISPVLMPTSLAAAPSSDTTQPIGVPPVTTAPPRAKAPTRTYGRRTDAEGPKEMDAAGAEASNKALDRLSTTVVPETDFDAPAEDESHSWPKSGRSLKSGSSSPSRRSEHSTDPTTEEEAPAQKRSSLLSVLDSLSSPTSSDDDDGDEEFGAVEFLKKKTVAELLADIDREMDERDENALPAAAAVGSLSTSRGPFVASSTKLPPASSSLPPLTDSDIVSRHAGTSSSQQTPLAAPRPTAVARIVASPFETDDEDTVPTARPKKASARVVHDSDDDDEEQVAPARPSAIAKRSAVPDSSEHDDDVSSPVRASSAAPALSKQDRVRALAAKKKAAAGSPPPARKDAPLFEELSEEDEIASKRRKKGKTAAEKAIKTKALSKKVEEEMNRTTAAFARGQEARLAPSVKTKLTVQDMLRNHGPRQSSVAPYPIPRPTHPDILTLTSSDPIVGTSSSPSSHCPAQLSSKALGKRRESSPIVEATPVPRRTLQIIRPAAWGKAAKTAERGQSAREEDAELLPLAEMLEKRQKEKEKEEARKKAQAEKRRLRSEAIKAARAKALEDDDSDLDIEGAPATMRASTSKSKADPFRSAAATPRPHNELDHIMRDFAHVDPNHHPSDDEPTDSQFRAAGREFGRNLDPKLRFVPLPAANSKKRSTSSSAPAPITLETLSHSLISKTRQQNVQTRLKKVTKHQREQRELAKPELQAVDVKAMMEKKKLEKDDDEQMDDAEDGDYEEEEEEEAEATDSDLAVGSGSDVPVGRDGRRGREDKQEDDEGEVNSDGELVMPPSSQNSDRLGRAALAQDEDDDEEDEHAPVVRRNIGAKVRLADDEDEEQEAQGASGTLPATEVTTTSADAVGHGPARVALPSFLDDVGDGGFSQFFNSQFSQDAAVGNEVEGFGFRRAPEPSAFGPPEPTMLAPVPLISTAERAADAALLEARGGFHEVEPGTPREAVAPRQYINQQGFMTQTRPANLFADSPSDSPRDARSFGASLSTSDSQSQLITQTQFDVTRTPTQAARDKNHLRRLGALVGYESYSTLAATEVQPDSTEVVMTDAQDGETQEEVSFPSASQPTAAAKDAFSVLREGAQRSEFMPAPEKSKASREKNAFVDDQAGLSDEEGMGLGAPSGDEDEDGHDAELESLVDNEEVDRDVAEEQDKLARERYAEDLEKQEQASLLRAQGIVAGKERQKRKGLDLDDDDFDDEYIGQRGHREKRVRVDNLTTAQLQANEETQAFAVQLTETYVVQPKDGDYSFLEESQQFSDAGDDDDDDTGVARDVFTAEEEAEADLQPLAVRSSIHDARAEMLRRQQELEEAADDPVEREPSLDIDIHLGNSSSPVAPLKLNNRIEACKTVVIQSAQVDEYEDIDYSYFRQKSHQNVVQYNASDSKDESQSGNGAPAGARSSVTSFKRSVPNASKVSSTSALAGKSGRTGGPALAAKPSKLRGMRKGGFA</sequence>
<feature type="compositionally biased region" description="Low complexity" evidence="1">
    <location>
        <begin position="209"/>
        <end position="228"/>
    </location>
</feature>
<evidence type="ECO:0000259" key="2">
    <source>
        <dbReference type="Pfam" id="PF09444"/>
    </source>
</evidence>
<accession>A0A0D6EIE6</accession>
<feature type="region of interest" description="Disordered" evidence="1">
    <location>
        <begin position="679"/>
        <end position="870"/>
    </location>
</feature>
<feature type="non-terminal residue" evidence="3">
    <location>
        <position position="1"/>
    </location>
</feature>
<feature type="compositionally biased region" description="Acidic residues" evidence="1">
    <location>
        <begin position="1139"/>
        <end position="1160"/>
    </location>
</feature>
<feature type="compositionally biased region" description="Polar residues" evidence="1">
    <location>
        <begin position="451"/>
        <end position="475"/>
    </location>
</feature>
<feature type="compositionally biased region" description="Basic and acidic residues" evidence="1">
    <location>
        <begin position="721"/>
        <end position="730"/>
    </location>
</feature>
<reference evidence="4" key="1">
    <citation type="submission" date="2015-02" db="EMBL/GenBank/DDBJ databases">
        <authorList>
            <person name="Gon?alves P."/>
        </authorList>
    </citation>
    <scope>NUCLEOTIDE SEQUENCE [LARGE SCALE GENOMIC DNA]</scope>
</reference>
<name>A0A0D6EIE6_SPOSA</name>
<feature type="region of interest" description="Disordered" evidence="1">
    <location>
        <begin position="429"/>
        <end position="607"/>
    </location>
</feature>
<evidence type="ECO:0000313" key="4">
    <source>
        <dbReference type="Proteomes" id="UP000243876"/>
    </source>
</evidence>
<feature type="compositionally biased region" description="Basic residues" evidence="1">
    <location>
        <begin position="1453"/>
        <end position="1464"/>
    </location>
</feature>
<feature type="compositionally biased region" description="Acidic residues" evidence="1">
    <location>
        <begin position="1207"/>
        <end position="1216"/>
    </location>
</feature>
<feature type="region of interest" description="Disordered" evidence="1">
    <location>
        <begin position="1394"/>
        <end position="1464"/>
    </location>
</feature>
<evidence type="ECO:0000256" key="1">
    <source>
        <dbReference type="SAM" id="MobiDB-lite"/>
    </source>
</evidence>
<feature type="region of interest" description="Disordered" evidence="1">
    <location>
        <begin position="983"/>
        <end position="1010"/>
    </location>
</feature>
<feature type="region of interest" description="Disordered" evidence="1">
    <location>
        <begin position="1190"/>
        <end position="1216"/>
    </location>
</feature>
<proteinExistence type="predicted"/>
<feature type="compositionally biased region" description="Polar residues" evidence="1">
    <location>
        <begin position="1415"/>
        <end position="1435"/>
    </location>
</feature>
<feature type="compositionally biased region" description="Basic and acidic residues" evidence="1">
    <location>
        <begin position="532"/>
        <end position="562"/>
    </location>
</feature>
<keyword evidence="4" id="KW-1185">Reference proteome</keyword>
<gene>
    <name evidence="3" type="primary">SPOSA6832_01129</name>
</gene>